<dbReference type="Gene3D" id="2.40.50.100">
    <property type="match status" value="2"/>
</dbReference>
<dbReference type="Gene3D" id="3.30.559.10">
    <property type="entry name" value="Chloramphenicol acetyltransferase-like domain"/>
    <property type="match status" value="1"/>
</dbReference>
<evidence type="ECO:0000256" key="2">
    <source>
        <dbReference type="ARBA" id="ARBA00007317"/>
    </source>
</evidence>
<dbReference type="Pfam" id="PF00198">
    <property type="entry name" value="2-oxoacid_dh"/>
    <property type="match status" value="1"/>
</dbReference>
<dbReference type="FunFam" id="2.40.50.100:FF:000009">
    <property type="entry name" value="Acetyltransferase component of pyruvate dehydrogenase complex"/>
    <property type="match status" value="1"/>
</dbReference>
<dbReference type="PANTHER" id="PTHR43178">
    <property type="entry name" value="DIHYDROLIPOAMIDE ACETYLTRANSFERASE COMPONENT OF PYRUVATE DEHYDROGENASE COMPLEX"/>
    <property type="match status" value="1"/>
</dbReference>
<dbReference type="InterPro" id="IPR001078">
    <property type="entry name" value="2-oxoacid_DH_actylTfrase"/>
</dbReference>
<gene>
    <name evidence="14" type="ORF">COA96_09445</name>
</gene>
<dbReference type="Proteomes" id="UP000218327">
    <property type="component" value="Unassembled WGS sequence"/>
</dbReference>
<evidence type="ECO:0000256" key="7">
    <source>
        <dbReference type="ARBA" id="ARBA00023315"/>
    </source>
</evidence>
<keyword evidence="6 10" id="KW-0450">Lipoyl</keyword>
<evidence type="ECO:0000259" key="13">
    <source>
        <dbReference type="PROSITE" id="PS51826"/>
    </source>
</evidence>
<accession>A0A2A5AZD2</accession>
<keyword evidence="7 10" id="KW-0012">Acyltransferase</keyword>
<dbReference type="Pfam" id="PF00364">
    <property type="entry name" value="Biotin_lipoyl"/>
    <property type="match status" value="2"/>
</dbReference>
<dbReference type="EMBL" id="NVVJ01000026">
    <property type="protein sequence ID" value="PCJ24461.1"/>
    <property type="molecule type" value="Genomic_DNA"/>
</dbReference>
<evidence type="ECO:0000313" key="15">
    <source>
        <dbReference type="Proteomes" id="UP000218327"/>
    </source>
</evidence>
<reference evidence="15" key="1">
    <citation type="submission" date="2017-08" db="EMBL/GenBank/DDBJ databases">
        <title>A dynamic microbial community with high functional redundancy inhabits the cold, oxic subseafloor aquifer.</title>
        <authorList>
            <person name="Tully B.J."/>
            <person name="Wheat C.G."/>
            <person name="Glazer B.T."/>
            <person name="Huber J.A."/>
        </authorList>
    </citation>
    <scope>NUCLEOTIDE SEQUENCE [LARGE SCALE GENOMIC DNA]</scope>
</reference>
<evidence type="ECO:0000256" key="9">
    <source>
        <dbReference type="ARBA" id="ARBA00048370"/>
    </source>
</evidence>
<dbReference type="SUPFAM" id="SSF52777">
    <property type="entry name" value="CoA-dependent acyltransferases"/>
    <property type="match status" value="1"/>
</dbReference>
<dbReference type="GO" id="GO:0006086">
    <property type="term" value="P:pyruvate decarboxylation to acetyl-CoA"/>
    <property type="evidence" value="ECO:0007669"/>
    <property type="project" value="TreeGrafter"/>
</dbReference>
<comment type="cofactor">
    <cofactor evidence="1 10">
        <name>(R)-lipoate</name>
        <dbReference type="ChEBI" id="CHEBI:83088"/>
    </cofactor>
</comment>
<organism evidence="14 15">
    <name type="scientific">SAR86 cluster bacterium</name>
    <dbReference type="NCBI Taxonomy" id="2030880"/>
    <lineage>
        <taxon>Bacteria</taxon>
        <taxon>Pseudomonadati</taxon>
        <taxon>Pseudomonadota</taxon>
        <taxon>Gammaproteobacteria</taxon>
        <taxon>SAR86 cluster</taxon>
    </lineage>
</organism>
<comment type="subunit">
    <text evidence="3">Forms a 24-polypeptide structural core with octahedral symmetry.</text>
</comment>
<dbReference type="CDD" id="cd06849">
    <property type="entry name" value="lipoyl_domain"/>
    <property type="match status" value="2"/>
</dbReference>
<dbReference type="PROSITE" id="PS51826">
    <property type="entry name" value="PSBD"/>
    <property type="match status" value="1"/>
</dbReference>
<evidence type="ECO:0000313" key="14">
    <source>
        <dbReference type="EMBL" id="PCJ24461.1"/>
    </source>
</evidence>
<dbReference type="InterPro" id="IPR000089">
    <property type="entry name" value="Biotin_lipoyl"/>
</dbReference>
<feature type="region of interest" description="Disordered" evidence="11">
    <location>
        <begin position="78"/>
        <end position="126"/>
    </location>
</feature>
<dbReference type="InterPro" id="IPR023213">
    <property type="entry name" value="CAT-like_dom_sf"/>
</dbReference>
<evidence type="ECO:0000256" key="10">
    <source>
        <dbReference type="RuleBase" id="RU003423"/>
    </source>
</evidence>
<sequence>MSIENIKVPDLGDSSEVEVIELLVSVGQSVEENDSLLVLESDKAAMEIPAPMSGVVKSIAVNLGDQVTSGSEMLTLEVAGDESPESSKEADKEAPVDAEEEKVVEEDKADAEAKIEPGPDSVQSSITIDVPDLGTDDEVEVIEIHVKPGSEVALDEALITLESDKAAMDVPAPQAGTIESLLVAIGDKIKTGSPIAKMLSSVAAAPTQTEAKQASIPEPTPKPEASTVEATPSAAPVAQNVSQDQSKVYAGPAVRKLARELGVDLSAVPSSGAKSRIIKEDIHEFVKSRLNAPAGQVATVTSIPDIDFSQFGEIEQLSRSKLHKLTAVNMHRSWSTIPHVAQFNEADVTDLEEFRAELKPEAAKRGSKLTFMPFLLKACAKALQEYPQFNVSLHSSGETIIQKKYIHIGVAVATEAGLLVPVIKNVDQKTIWQLADEVIEISDKAKQRKLKPSDMQGGCFSISSLGAIGGTGFIPIINAPEVAILGVAKTQIKPVYIDGEFVPRKMLPFTLSYDHRAVNGVDGGQFATYLASVLADIRRLAL</sequence>
<dbReference type="AlphaFoldDB" id="A0A2A5AZD2"/>
<feature type="domain" description="Lipoyl-binding" evidence="12">
    <location>
        <begin position="3"/>
        <end position="77"/>
    </location>
</feature>
<evidence type="ECO:0000256" key="11">
    <source>
        <dbReference type="SAM" id="MobiDB-lite"/>
    </source>
</evidence>
<dbReference type="PROSITE" id="PS00189">
    <property type="entry name" value="LIPOYL"/>
    <property type="match status" value="2"/>
</dbReference>
<dbReference type="GO" id="GO:0005737">
    <property type="term" value="C:cytoplasm"/>
    <property type="evidence" value="ECO:0007669"/>
    <property type="project" value="TreeGrafter"/>
</dbReference>
<dbReference type="InterPro" id="IPR050743">
    <property type="entry name" value="2-oxoacid_DH_E2_comp"/>
</dbReference>
<dbReference type="SUPFAM" id="SSF51230">
    <property type="entry name" value="Single hybrid motif"/>
    <property type="match status" value="2"/>
</dbReference>
<dbReference type="SUPFAM" id="SSF47005">
    <property type="entry name" value="Peripheral subunit-binding domain of 2-oxo acid dehydrogenase complex"/>
    <property type="match status" value="1"/>
</dbReference>
<feature type="compositionally biased region" description="Basic and acidic residues" evidence="11">
    <location>
        <begin position="85"/>
        <end position="95"/>
    </location>
</feature>
<evidence type="ECO:0000256" key="1">
    <source>
        <dbReference type="ARBA" id="ARBA00001938"/>
    </source>
</evidence>
<feature type="region of interest" description="Disordered" evidence="11">
    <location>
        <begin position="207"/>
        <end position="227"/>
    </location>
</feature>
<comment type="function">
    <text evidence="8">The pyruvate dehydrogenase complex catalyzes the overall conversion of pyruvate to acetyl-CoA and CO(2). It contains multiple copies of three enzymatic components: pyruvate dehydrogenase (E1), dihydrolipoamide acetyltransferase (E2) and lipoamide dehydrogenase (E3).</text>
</comment>
<keyword evidence="4 10" id="KW-0808">Transferase</keyword>
<dbReference type="Pfam" id="PF02817">
    <property type="entry name" value="E3_binding"/>
    <property type="match status" value="1"/>
</dbReference>
<dbReference type="InterPro" id="IPR011053">
    <property type="entry name" value="Single_hybrid_motif"/>
</dbReference>
<dbReference type="FunFam" id="3.30.559.10:FF:000004">
    <property type="entry name" value="Acetyltransferase component of pyruvate dehydrogenase complex"/>
    <property type="match status" value="1"/>
</dbReference>
<dbReference type="EC" id="2.3.1.-" evidence="10"/>
<comment type="caution">
    <text evidence="14">The sequence shown here is derived from an EMBL/GenBank/DDBJ whole genome shotgun (WGS) entry which is preliminary data.</text>
</comment>
<evidence type="ECO:0000256" key="6">
    <source>
        <dbReference type="ARBA" id="ARBA00022823"/>
    </source>
</evidence>
<proteinExistence type="inferred from homology"/>
<feature type="domain" description="Peripheral subunit-binding (PSBD)" evidence="13">
    <location>
        <begin position="249"/>
        <end position="286"/>
    </location>
</feature>
<evidence type="ECO:0000259" key="12">
    <source>
        <dbReference type="PROSITE" id="PS50968"/>
    </source>
</evidence>
<name>A0A2A5AZD2_9GAMM</name>
<evidence type="ECO:0000256" key="8">
    <source>
        <dbReference type="ARBA" id="ARBA00025211"/>
    </source>
</evidence>
<evidence type="ECO:0000256" key="4">
    <source>
        <dbReference type="ARBA" id="ARBA00022679"/>
    </source>
</evidence>
<evidence type="ECO:0000256" key="3">
    <source>
        <dbReference type="ARBA" id="ARBA00011484"/>
    </source>
</evidence>
<protein>
    <recommendedName>
        <fullName evidence="10">Dihydrolipoamide acetyltransferase component of pyruvate dehydrogenase complex</fullName>
        <ecNumber evidence="10">2.3.1.-</ecNumber>
    </recommendedName>
</protein>
<dbReference type="PROSITE" id="PS50968">
    <property type="entry name" value="BIOTINYL_LIPOYL"/>
    <property type="match status" value="2"/>
</dbReference>
<evidence type="ECO:0000256" key="5">
    <source>
        <dbReference type="ARBA" id="ARBA00022737"/>
    </source>
</evidence>
<keyword evidence="5" id="KW-0677">Repeat</keyword>
<comment type="similarity">
    <text evidence="2 10">Belongs to the 2-oxoacid dehydrogenase family.</text>
</comment>
<dbReference type="Gene3D" id="4.10.320.10">
    <property type="entry name" value="E3-binding domain"/>
    <property type="match status" value="1"/>
</dbReference>
<dbReference type="InterPro" id="IPR003016">
    <property type="entry name" value="2-oxoA_DH_lipoyl-BS"/>
</dbReference>
<dbReference type="GO" id="GO:0031405">
    <property type="term" value="F:lipoic acid binding"/>
    <property type="evidence" value="ECO:0007669"/>
    <property type="project" value="TreeGrafter"/>
</dbReference>
<dbReference type="PANTHER" id="PTHR43178:SF2">
    <property type="entry name" value="DIHYDROLIPOYLLYSINE-RESIDUE ACETYLTRANSFERASE COMPONENT OF PYRUVATE DEHYDROGENASE COMPLEX"/>
    <property type="match status" value="1"/>
</dbReference>
<feature type="compositionally biased region" description="Acidic residues" evidence="11">
    <location>
        <begin position="96"/>
        <end position="109"/>
    </location>
</feature>
<dbReference type="GO" id="GO:0004742">
    <property type="term" value="F:dihydrolipoyllysine-residue acetyltransferase activity"/>
    <property type="evidence" value="ECO:0007669"/>
    <property type="project" value="UniProtKB-EC"/>
</dbReference>
<comment type="catalytic activity">
    <reaction evidence="9">
        <text>N(6)-[(R)-dihydrolipoyl]-L-lysyl-[protein] + acetyl-CoA = N(6)-[(R)-S(8)-acetyldihydrolipoyl]-L-lysyl-[protein] + CoA</text>
        <dbReference type="Rhea" id="RHEA:17017"/>
        <dbReference type="Rhea" id="RHEA-COMP:10475"/>
        <dbReference type="Rhea" id="RHEA-COMP:10478"/>
        <dbReference type="ChEBI" id="CHEBI:57287"/>
        <dbReference type="ChEBI" id="CHEBI:57288"/>
        <dbReference type="ChEBI" id="CHEBI:83100"/>
        <dbReference type="ChEBI" id="CHEBI:83111"/>
        <dbReference type="EC" id="2.3.1.12"/>
    </reaction>
</comment>
<feature type="domain" description="Lipoyl-binding" evidence="12">
    <location>
        <begin position="125"/>
        <end position="199"/>
    </location>
</feature>
<dbReference type="InterPro" id="IPR004167">
    <property type="entry name" value="PSBD"/>
</dbReference>
<dbReference type="InterPro" id="IPR036625">
    <property type="entry name" value="E3-bd_dom_sf"/>
</dbReference>